<proteinExistence type="predicted"/>
<dbReference type="OrthoDB" id="20872at2759"/>
<dbReference type="AlphaFoldDB" id="A0A0F2LX54"/>
<comment type="caution">
    <text evidence="1">The sequence shown here is derived from an EMBL/GenBank/DDBJ whole genome shotgun (WGS) entry which is preliminary data.</text>
</comment>
<dbReference type="Proteomes" id="UP000033710">
    <property type="component" value="Unassembled WGS sequence"/>
</dbReference>
<reference evidence="1 2" key="2">
    <citation type="journal article" date="2015" name="Eukaryot. Cell">
        <title>Asexual propagation of a virulent clone complex in a human and feline outbreak of sporotrichosis.</title>
        <authorList>
            <person name="Teixeira Mde M."/>
            <person name="Rodrigues A.M."/>
            <person name="Tsui C.K."/>
            <person name="de Almeida L.G."/>
            <person name="Van Diepeningen A.D."/>
            <person name="van den Ende B.G."/>
            <person name="Fernandes G.F."/>
            <person name="Kano R."/>
            <person name="Hamelin R.C."/>
            <person name="Lopes-Bezerra L.M."/>
            <person name="Vasconcelos A.T."/>
            <person name="de Hoog S."/>
            <person name="de Camargo Z.P."/>
            <person name="Felipe M.S."/>
        </authorList>
    </citation>
    <scope>NUCLEOTIDE SEQUENCE [LARGE SCALE GENOMIC DNA]</scope>
    <source>
        <strain evidence="1 2">1099-18</strain>
    </source>
</reference>
<organism evidence="1 2">
    <name type="scientific">Sporothrix schenckii 1099-18</name>
    <dbReference type="NCBI Taxonomy" id="1397361"/>
    <lineage>
        <taxon>Eukaryota</taxon>
        <taxon>Fungi</taxon>
        <taxon>Dikarya</taxon>
        <taxon>Ascomycota</taxon>
        <taxon>Pezizomycotina</taxon>
        <taxon>Sordariomycetes</taxon>
        <taxon>Sordariomycetidae</taxon>
        <taxon>Ophiostomatales</taxon>
        <taxon>Ophiostomataceae</taxon>
        <taxon>Sporothrix</taxon>
    </lineage>
</organism>
<sequence length="125" mass="13684">METQYRASITFAIDNNQGPVTYRLYTNPVFVTPPPCRDGPHPIHLRDLSRFQKNIWSAEQLKDHTADDLGPDDVLTINATGTGAEVLARAWCSENGKCAVVRRANGPCFVCALRAADIGVLTLVS</sequence>
<accession>A0A0F2LX54</accession>
<name>A0A0F2LX54_SPOSC</name>
<dbReference type="VEuPathDB" id="FungiDB:SPSK_03733"/>
<gene>
    <name evidence="1" type="ORF">SPSK_03733</name>
</gene>
<dbReference type="KEGG" id="ssck:SPSK_03733"/>
<dbReference type="PANTHER" id="PTHR42345:SF2">
    <property type="entry name" value="HELICASE-LIKE PROTEIN"/>
    <property type="match status" value="1"/>
</dbReference>
<reference evidence="1 2" key="1">
    <citation type="journal article" date="2014" name="BMC Genomics">
        <title>Comparative genomics of the major fungal agents of human and animal Sporotrichosis: Sporothrix schenckii and Sporothrix brasiliensis.</title>
        <authorList>
            <person name="Teixeira M.M."/>
            <person name="de Almeida L.G."/>
            <person name="Kubitschek-Barreira P."/>
            <person name="Alves F.L."/>
            <person name="Kioshima E.S."/>
            <person name="Abadio A.K."/>
            <person name="Fernandes L."/>
            <person name="Derengowski L.S."/>
            <person name="Ferreira K.S."/>
            <person name="Souza R.C."/>
            <person name="Ruiz J.C."/>
            <person name="de Andrade N.C."/>
            <person name="Paes H.C."/>
            <person name="Nicola A.M."/>
            <person name="Albuquerque P."/>
            <person name="Gerber A.L."/>
            <person name="Martins V.P."/>
            <person name="Peconick L.D."/>
            <person name="Neto A.V."/>
            <person name="Chaucanez C.B."/>
            <person name="Silva P.A."/>
            <person name="Cunha O.L."/>
            <person name="de Oliveira F.F."/>
            <person name="dos Santos T.C."/>
            <person name="Barros A.L."/>
            <person name="Soares M.A."/>
            <person name="de Oliveira L.M."/>
            <person name="Marini M.M."/>
            <person name="Villalobos-Duno H."/>
            <person name="Cunha M.M."/>
            <person name="de Hoog S."/>
            <person name="da Silveira J.F."/>
            <person name="Henrissat B."/>
            <person name="Nino-Vega G.A."/>
            <person name="Cisalpino P.S."/>
            <person name="Mora-Montes H.M."/>
            <person name="Almeida S.R."/>
            <person name="Stajich J.E."/>
            <person name="Lopes-Bezerra L.M."/>
            <person name="Vasconcelos A.T."/>
            <person name="Felipe M.S."/>
        </authorList>
    </citation>
    <scope>NUCLEOTIDE SEQUENCE [LARGE SCALE GENOMIC DNA]</scope>
    <source>
        <strain evidence="1 2">1099-18</strain>
    </source>
</reference>
<dbReference type="PANTHER" id="PTHR42345">
    <property type="entry name" value="TPR_REGION DOMAIN-CONTAINING PROTEIN"/>
    <property type="match status" value="1"/>
</dbReference>
<evidence type="ECO:0000313" key="2">
    <source>
        <dbReference type="Proteomes" id="UP000033710"/>
    </source>
</evidence>
<evidence type="ECO:0000313" key="1">
    <source>
        <dbReference type="EMBL" id="KJR82037.1"/>
    </source>
</evidence>
<dbReference type="GeneID" id="27665844"/>
<dbReference type="EMBL" id="AXCR01000010">
    <property type="protein sequence ID" value="KJR82037.1"/>
    <property type="molecule type" value="Genomic_DNA"/>
</dbReference>
<dbReference type="RefSeq" id="XP_016584713.1">
    <property type="nucleotide sequence ID" value="XM_016730567.1"/>
</dbReference>
<protein>
    <submittedName>
        <fullName evidence="1">Uncharacterized protein</fullName>
    </submittedName>
</protein>